<sequence>MSLKKQLDLYIEVDVLTAGTTAEVVNAILESLLYQRNQIPFVYKTYRYYVNKWLEQEQKQSKLDDEICGVQSFQVQRKKKQATATKEAISAMRETIKNAFEKKPIKSIRFLFGSTIFTAKECYTLHIPQENIAINHFHDHHSISPGKLNQTLLSLLTSEDLYGIFSNNLNPTNIYLEFEIMEDDNPGLISSKDALNKSQIFPKDFSSLPASCKDIHIHLMHKPVVAIDYKQLKCCKDLQVFEDLISLNLDDNSERQDNVNNKLSKSYANSIPSWWEAEIVIRGFKDQPTKGFNIWS</sequence>
<proteinExistence type="predicted"/>
<gene>
    <name evidence="1" type="ORF">FF38_13465</name>
</gene>
<dbReference type="AlphaFoldDB" id="A0A0L0BR72"/>
<dbReference type="PANTHER" id="PTHR15681">
    <property type="entry name" value="MAD2L1-BINDING PROTEIN"/>
    <property type="match status" value="1"/>
</dbReference>
<evidence type="ECO:0000313" key="1">
    <source>
        <dbReference type="EMBL" id="KNC22532.1"/>
    </source>
</evidence>
<organism evidence="1 2">
    <name type="scientific">Lucilia cuprina</name>
    <name type="common">Green bottle fly</name>
    <name type="synonym">Australian sheep blowfly</name>
    <dbReference type="NCBI Taxonomy" id="7375"/>
    <lineage>
        <taxon>Eukaryota</taxon>
        <taxon>Metazoa</taxon>
        <taxon>Ecdysozoa</taxon>
        <taxon>Arthropoda</taxon>
        <taxon>Hexapoda</taxon>
        <taxon>Insecta</taxon>
        <taxon>Pterygota</taxon>
        <taxon>Neoptera</taxon>
        <taxon>Endopterygota</taxon>
        <taxon>Diptera</taxon>
        <taxon>Brachycera</taxon>
        <taxon>Muscomorpha</taxon>
        <taxon>Oestroidea</taxon>
        <taxon>Calliphoridae</taxon>
        <taxon>Luciliinae</taxon>
        <taxon>Lucilia</taxon>
    </lineage>
</organism>
<comment type="caution">
    <text evidence="1">The sequence shown here is derived from an EMBL/GenBank/DDBJ whole genome shotgun (WGS) entry which is preliminary data.</text>
</comment>
<evidence type="ECO:0008006" key="3">
    <source>
        <dbReference type="Google" id="ProtNLM"/>
    </source>
</evidence>
<dbReference type="PANTHER" id="PTHR15681:SF1">
    <property type="entry name" value="MAD2L1-BINDING PROTEIN"/>
    <property type="match status" value="1"/>
</dbReference>
<reference evidence="1 2" key="1">
    <citation type="journal article" date="2015" name="Nat. Commun.">
        <title>Lucilia cuprina genome unlocks parasitic fly biology to underpin future interventions.</title>
        <authorList>
            <person name="Anstead C.A."/>
            <person name="Korhonen P.K."/>
            <person name="Young N.D."/>
            <person name="Hall R.S."/>
            <person name="Jex A.R."/>
            <person name="Murali S.C."/>
            <person name="Hughes D.S."/>
            <person name="Lee S.F."/>
            <person name="Perry T."/>
            <person name="Stroehlein A.J."/>
            <person name="Ansell B.R."/>
            <person name="Breugelmans B."/>
            <person name="Hofmann A."/>
            <person name="Qu J."/>
            <person name="Dugan S."/>
            <person name="Lee S.L."/>
            <person name="Chao H."/>
            <person name="Dinh H."/>
            <person name="Han Y."/>
            <person name="Doddapaneni H.V."/>
            <person name="Worley K.C."/>
            <person name="Muzny D.M."/>
            <person name="Ioannidis P."/>
            <person name="Waterhouse R.M."/>
            <person name="Zdobnov E.M."/>
            <person name="James P.J."/>
            <person name="Bagnall N.H."/>
            <person name="Kotze A.C."/>
            <person name="Gibbs R.A."/>
            <person name="Richards S."/>
            <person name="Batterham P."/>
            <person name="Gasser R.B."/>
        </authorList>
    </citation>
    <scope>NUCLEOTIDE SEQUENCE [LARGE SCALE GENOMIC DNA]</scope>
    <source>
        <strain evidence="1 2">LS</strain>
        <tissue evidence="1">Full body</tissue>
    </source>
</reference>
<dbReference type="InterPro" id="IPR053729">
    <property type="entry name" value="MAD2L1BP_domain_sf"/>
</dbReference>
<dbReference type="InterPro" id="IPR009511">
    <property type="entry name" value="MAD1/Cdc20-bound-Mad2-bd"/>
</dbReference>
<accession>A0A0L0BR72</accession>
<dbReference type="GO" id="GO:0007096">
    <property type="term" value="P:regulation of exit from mitosis"/>
    <property type="evidence" value="ECO:0007669"/>
    <property type="project" value="InterPro"/>
</dbReference>
<dbReference type="Gene3D" id="3.30.900.20">
    <property type="match status" value="1"/>
</dbReference>
<dbReference type="EMBL" id="JRES01001482">
    <property type="protein sequence ID" value="KNC22532.1"/>
    <property type="molecule type" value="Genomic_DNA"/>
</dbReference>
<dbReference type="GO" id="GO:0005634">
    <property type="term" value="C:nucleus"/>
    <property type="evidence" value="ECO:0007669"/>
    <property type="project" value="InterPro"/>
</dbReference>
<dbReference type="OMA" id="MDQNVKN"/>
<protein>
    <recommendedName>
        <fullName evidence="3">MAD2L1-binding protein</fullName>
    </recommendedName>
</protein>
<evidence type="ECO:0000313" key="2">
    <source>
        <dbReference type="Proteomes" id="UP000037069"/>
    </source>
</evidence>
<dbReference type="Proteomes" id="UP000037069">
    <property type="component" value="Unassembled WGS sequence"/>
</dbReference>
<keyword evidence="2" id="KW-1185">Reference proteome</keyword>
<name>A0A0L0BR72_LUCCU</name>
<dbReference type="OrthoDB" id="6334764at2759"/>